<feature type="region of interest" description="Disordered" evidence="5">
    <location>
        <begin position="454"/>
        <end position="473"/>
    </location>
</feature>
<dbReference type="InterPro" id="IPR002110">
    <property type="entry name" value="Ankyrin_rpt"/>
</dbReference>
<keyword evidence="1" id="KW-0677">Repeat</keyword>
<feature type="repeat" description="ANK" evidence="3">
    <location>
        <begin position="606"/>
        <end position="638"/>
    </location>
</feature>
<dbReference type="PANTHER" id="PTHR24198">
    <property type="entry name" value="ANKYRIN REPEAT AND PROTEIN KINASE DOMAIN-CONTAINING PROTEIN"/>
    <property type="match status" value="1"/>
</dbReference>
<dbReference type="PROSITE" id="PS50297">
    <property type="entry name" value="ANK_REP_REGION"/>
    <property type="match status" value="2"/>
</dbReference>
<reference evidence="6 7" key="1">
    <citation type="submission" date="2018-12" db="EMBL/GenBank/DDBJ databases">
        <title>Draft genome sequence of Xylaria grammica IHI A82.</title>
        <authorList>
            <person name="Buettner E."/>
            <person name="Kellner H."/>
        </authorList>
    </citation>
    <scope>NUCLEOTIDE SEQUENCE [LARGE SCALE GENOMIC DNA]</scope>
    <source>
        <strain evidence="6 7">IHI A82</strain>
    </source>
</reference>
<dbReference type="PANTHER" id="PTHR24198:SF165">
    <property type="entry name" value="ANKYRIN REPEAT-CONTAINING PROTEIN-RELATED"/>
    <property type="match status" value="1"/>
</dbReference>
<evidence type="ECO:0000313" key="7">
    <source>
        <dbReference type="Proteomes" id="UP000286045"/>
    </source>
</evidence>
<keyword evidence="7" id="KW-1185">Reference proteome</keyword>
<protein>
    <submittedName>
        <fullName evidence="6">Uncharacterized protein</fullName>
    </submittedName>
</protein>
<evidence type="ECO:0000256" key="3">
    <source>
        <dbReference type="PROSITE-ProRule" id="PRU00023"/>
    </source>
</evidence>
<feature type="repeat" description="ANK" evidence="3">
    <location>
        <begin position="538"/>
        <end position="570"/>
    </location>
</feature>
<accession>A0A439D0A2</accession>
<keyword evidence="4" id="KW-0175">Coiled coil</keyword>
<dbReference type="Gene3D" id="1.25.40.20">
    <property type="entry name" value="Ankyrin repeat-containing domain"/>
    <property type="match status" value="1"/>
</dbReference>
<organism evidence="6 7">
    <name type="scientific">Xylaria grammica</name>
    <dbReference type="NCBI Taxonomy" id="363999"/>
    <lineage>
        <taxon>Eukaryota</taxon>
        <taxon>Fungi</taxon>
        <taxon>Dikarya</taxon>
        <taxon>Ascomycota</taxon>
        <taxon>Pezizomycotina</taxon>
        <taxon>Sordariomycetes</taxon>
        <taxon>Xylariomycetidae</taxon>
        <taxon>Xylariales</taxon>
        <taxon>Xylariaceae</taxon>
        <taxon>Xylaria</taxon>
    </lineage>
</organism>
<proteinExistence type="predicted"/>
<sequence length="696" mass="79193">MDPFSTAASALQIASFAGSLVKHIFRFVEQTRVVADSIRELYSVVGHLAAALRGIGEAFNHRPPQLSFEYRHHDQIYRILESCNNSLRDLEQELPQLQDETTPMQKLQLSIQKSLKGERLKGIIHHITSYQRILHLSLSTLTLGELWRNRGSQETILGEVRRINHMILETDIFSGRTETRARNIRELPAISTAQLDTSQADEEARSVLDGEIREWRETVDEIAAAVSLSGMIPHDESSDLSLHSTASSTTLQTFDDNDGESDSEPEEIDELSCKVMRLTLENNQKIVSQLRENGISFQAAEYQRRGIARRRRLNDVLVERGEQDDGFSGILRLTDMEETLADILFDCHTPQTDEDARKVLRELLERQREQETDDTDRQWRLHHKLGKLYVRQGNFRKSRKYLRTAFMGRSRADHRREDLIRESAEMLIKSLQALRLIDEARGIRSWLEEELPVEPQGIDEPSPRSSPRASVTEEGDFGSALRWSKDQGFDIHNPLFGFNVCDPETQNAPIHLAISQENFEVVRSMLSNIPHVEQRDSTGSSLLHIAATTRSKRVCAILLEKGADVDVIDQKGRTPLHRCQGSSGGIQVAELILNKNPDLLDRVDYVGKTALYMACEFGNEKMAAYLLSKGANPNIGGNRHFIPAKRQSIEAVEYNKHGKHSGFCRGIFSEWRQKRVYFNWAPWVGRKLDKALQSES</sequence>
<dbReference type="SUPFAM" id="SSF48403">
    <property type="entry name" value="Ankyrin repeat"/>
    <property type="match status" value="1"/>
</dbReference>
<dbReference type="SMART" id="SM00248">
    <property type="entry name" value="ANK"/>
    <property type="match status" value="4"/>
</dbReference>
<evidence type="ECO:0000256" key="4">
    <source>
        <dbReference type="SAM" id="Coils"/>
    </source>
</evidence>
<dbReference type="Proteomes" id="UP000286045">
    <property type="component" value="Unassembled WGS sequence"/>
</dbReference>
<dbReference type="EMBL" id="RYZI01000241">
    <property type="protein sequence ID" value="RWA07727.1"/>
    <property type="molecule type" value="Genomic_DNA"/>
</dbReference>
<keyword evidence="2 3" id="KW-0040">ANK repeat</keyword>
<name>A0A439D0A2_9PEZI</name>
<evidence type="ECO:0000256" key="2">
    <source>
        <dbReference type="ARBA" id="ARBA00023043"/>
    </source>
</evidence>
<gene>
    <name evidence="6" type="ORF">EKO27_g7378</name>
</gene>
<dbReference type="PROSITE" id="PS50088">
    <property type="entry name" value="ANK_REPEAT"/>
    <property type="match status" value="2"/>
</dbReference>
<evidence type="ECO:0000256" key="5">
    <source>
        <dbReference type="SAM" id="MobiDB-lite"/>
    </source>
</evidence>
<dbReference type="InterPro" id="IPR036770">
    <property type="entry name" value="Ankyrin_rpt-contain_sf"/>
</dbReference>
<dbReference type="AlphaFoldDB" id="A0A439D0A2"/>
<evidence type="ECO:0000256" key="1">
    <source>
        <dbReference type="ARBA" id="ARBA00022737"/>
    </source>
</evidence>
<dbReference type="STRING" id="363999.A0A439D0A2"/>
<comment type="caution">
    <text evidence="6">The sequence shown here is derived from an EMBL/GenBank/DDBJ whole genome shotgun (WGS) entry which is preliminary data.</text>
</comment>
<feature type="coiled-coil region" evidence="4">
    <location>
        <begin position="73"/>
        <end position="100"/>
    </location>
</feature>
<dbReference type="Pfam" id="PF12796">
    <property type="entry name" value="Ank_2"/>
    <property type="match status" value="1"/>
</dbReference>
<evidence type="ECO:0000313" key="6">
    <source>
        <dbReference type="EMBL" id="RWA07727.1"/>
    </source>
</evidence>